<dbReference type="Gene3D" id="3.90.180.10">
    <property type="entry name" value="Medium-chain alcohol dehydrogenases, catalytic domain"/>
    <property type="match status" value="1"/>
</dbReference>
<dbReference type="GO" id="GO:0016491">
    <property type="term" value="F:oxidoreductase activity"/>
    <property type="evidence" value="ECO:0007669"/>
    <property type="project" value="UniProtKB-KW"/>
</dbReference>
<dbReference type="PANTHER" id="PTHR44461:SF1">
    <property type="entry name" value="QUINONE OXIDOREDUCTASE-LIKE PROTEIN 1"/>
    <property type="match status" value="1"/>
</dbReference>
<dbReference type="InterPro" id="IPR011032">
    <property type="entry name" value="GroES-like_sf"/>
</dbReference>
<dbReference type="InterPro" id="IPR042633">
    <property type="entry name" value="CRYZL1"/>
</dbReference>
<proteinExistence type="predicted"/>
<protein>
    <recommendedName>
        <fullName evidence="2">Enoyl reductase (ER) domain-containing protein</fullName>
    </recommendedName>
</protein>
<dbReference type="STRING" id="6526.A0A2C9KJQ7"/>
<dbReference type="InterPro" id="IPR002328">
    <property type="entry name" value="ADH_Zn_CS"/>
</dbReference>
<dbReference type="PANTHER" id="PTHR44461">
    <property type="entry name" value="QUINONE OXIDOREDUCTASE-LIKE PROTEIN 1"/>
    <property type="match status" value="1"/>
</dbReference>
<accession>A0A2C9KJQ7</accession>
<dbReference type="InterPro" id="IPR036291">
    <property type="entry name" value="NAD(P)-bd_dom_sf"/>
</dbReference>
<keyword evidence="1" id="KW-0560">Oxidoreductase</keyword>
<dbReference type="GO" id="GO:0008270">
    <property type="term" value="F:zinc ion binding"/>
    <property type="evidence" value="ECO:0007669"/>
    <property type="project" value="InterPro"/>
</dbReference>
<dbReference type="InterPro" id="IPR020843">
    <property type="entry name" value="ER"/>
</dbReference>
<dbReference type="SMART" id="SM00829">
    <property type="entry name" value="PKS_ER"/>
    <property type="match status" value="1"/>
</dbReference>
<evidence type="ECO:0000256" key="1">
    <source>
        <dbReference type="ARBA" id="ARBA00023002"/>
    </source>
</evidence>
<dbReference type="InterPro" id="IPR013154">
    <property type="entry name" value="ADH-like_N"/>
</dbReference>
<dbReference type="OrthoDB" id="3509362at2759"/>
<dbReference type="Proteomes" id="UP000076420">
    <property type="component" value="Unassembled WGS sequence"/>
</dbReference>
<evidence type="ECO:0000313" key="4">
    <source>
        <dbReference type="Proteomes" id="UP000076420"/>
    </source>
</evidence>
<organism evidence="3 4">
    <name type="scientific">Biomphalaria glabrata</name>
    <name type="common">Bloodfluke planorb</name>
    <name type="synonym">Freshwater snail</name>
    <dbReference type="NCBI Taxonomy" id="6526"/>
    <lineage>
        <taxon>Eukaryota</taxon>
        <taxon>Metazoa</taxon>
        <taxon>Spiralia</taxon>
        <taxon>Lophotrochozoa</taxon>
        <taxon>Mollusca</taxon>
        <taxon>Gastropoda</taxon>
        <taxon>Heterobranchia</taxon>
        <taxon>Euthyneura</taxon>
        <taxon>Panpulmonata</taxon>
        <taxon>Hygrophila</taxon>
        <taxon>Lymnaeoidea</taxon>
        <taxon>Planorbidae</taxon>
        <taxon>Biomphalaria</taxon>
    </lineage>
</organism>
<dbReference type="EnsemblMetazoa" id="BGLB020482-RB">
    <property type="protein sequence ID" value="BGLB020482-PB"/>
    <property type="gene ID" value="BGLB020482"/>
</dbReference>
<dbReference type="VEuPathDB" id="VectorBase:BGLAX_038965"/>
<evidence type="ECO:0000259" key="2">
    <source>
        <dbReference type="SMART" id="SM00829"/>
    </source>
</evidence>
<dbReference type="SUPFAM" id="SSF51735">
    <property type="entry name" value="NAD(P)-binding Rossmann-fold domains"/>
    <property type="match status" value="1"/>
</dbReference>
<dbReference type="Pfam" id="PF08240">
    <property type="entry name" value="ADH_N"/>
    <property type="match status" value="1"/>
</dbReference>
<dbReference type="PROSITE" id="PS00059">
    <property type="entry name" value="ADH_ZINC"/>
    <property type="match status" value="1"/>
</dbReference>
<feature type="domain" description="Enoyl reductase (ER)" evidence="2">
    <location>
        <begin position="17"/>
        <end position="342"/>
    </location>
</feature>
<dbReference type="EnsemblMetazoa" id="BGLB020482-RC">
    <property type="protein sequence ID" value="BGLB020482-PC"/>
    <property type="gene ID" value="BGLB020482"/>
</dbReference>
<reference evidence="3" key="1">
    <citation type="submission" date="2020-05" db="UniProtKB">
        <authorList>
            <consortium name="EnsemblMetazoa"/>
        </authorList>
    </citation>
    <scope>IDENTIFICATION</scope>
    <source>
        <strain evidence="3">BB02</strain>
    </source>
</reference>
<dbReference type="VEuPathDB" id="VectorBase:BGLB020482"/>
<dbReference type="SUPFAM" id="SSF50129">
    <property type="entry name" value="GroES-like"/>
    <property type="match status" value="1"/>
</dbReference>
<name>A0A2C9KJQ7_BIOGL</name>
<evidence type="ECO:0000313" key="3">
    <source>
        <dbReference type="EnsemblMetazoa" id="BGLB020482-PC"/>
    </source>
</evidence>
<dbReference type="KEGG" id="bgt:106068550"/>
<gene>
    <name evidence="3" type="primary">106068550</name>
</gene>
<sequence length="357" mass="38894">MAAIQALRGNFSNQVQGTTLFISSEPYVRELAPHEVLVRIKACAVDIQKEKTYCQILSSSTKNCPIGHEVSGEILKVGPLVEDIYKEGTSVVGILPYDSNLSGCADLCILHQYDLVEKPSSLSHEVAAAVVGTGLAAYTAIHYLGHVTAGDTVLVIDGASPQGYLTIQVAQLWGAKVLTTYKTLADRQFIESLKPPVAQIIELTQRSSIMSSSVAEETGGMGVDCVVDNGVRMFTSEEDIDLMDERLLRSVPHKSDIIACLGFSGKWITSQSNLQLDPPNSEQLFLRGASVSFLFPPAWTLTRAQHGRYHHVLKDLMERVVAGLIKCSNIISTPIQNAPDVLMQKDLDSTKSYIITF</sequence>
<dbReference type="AlphaFoldDB" id="A0A2C9KJQ7"/>
<dbReference type="EnsemblMetazoa" id="BGLB020482-RA">
    <property type="protein sequence ID" value="BGLB020482-PA"/>
    <property type="gene ID" value="BGLB020482"/>
</dbReference>